<dbReference type="InterPro" id="IPR016024">
    <property type="entry name" value="ARM-type_fold"/>
</dbReference>
<feature type="domain" description="TOG" evidence="5">
    <location>
        <begin position="294"/>
        <end position="561"/>
    </location>
</feature>
<dbReference type="InterPro" id="IPR048491">
    <property type="entry name" value="XMAP215_CLASP_TOG"/>
</dbReference>
<dbReference type="PANTHER" id="PTHR12609">
    <property type="entry name" value="MICROTUBULE ASSOCIATED PROTEIN XMAP215"/>
    <property type="match status" value="1"/>
</dbReference>
<dbReference type="GO" id="GO:0007051">
    <property type="term" value="P:spindle organization"/>
    <property type="evidence" value="ECO:0007669"/>
    <property type="project" value="InterPro"/>
</dbReference>
<name>A0AAV9XZ41_9CRYT</name>
<dbReference type="Gene3D" id="1.25.10.10">
    <property type="entry name" value="Leucine-rich Repeat Variant"/>
    <property type="match status" value="2"/>
</dbReference>
<comment type="subcellular location">
    <subcellularLocation>
        <location evidence="1">Cytoplasm</location>
        <location evidence="1">Cytoskeleton</location>
    </subcellularLocation>
</comment>
<dbReference type="GO" id="GO:0005856">
    <property type="term" value="C:cytoskeleton"/>
    <property type="evidence" value="ECO:0007669"/>
    <property type="project" value="UniProtKB-SubCell"/>
</dbReference>
<dbReference type="SMART" id="SM01349">
    <property type="entry name" value="TOG"/>
    <property type="match status" value="1"/>
</dbReference>
<evidence type="ECO:0000259" key="5">
    <source>
        <dbReference type="SMART" id="SM01349"/>
    </source>
</evidence>
<gene>
    <name evidence="6" type="ORF">RS030_2236</name>
</gene>
<feature type="transmembrane region" description="Helical" evidence="4">
    <location>
        <begin position="835"/>
        <end position="853"/>
    </location>
</feature>
<dbReference type="InterPro" id="IPR045110">
    <property type="entry name" value="XMAP215"/>
</dbReference>
<dbReference type="GO" id="GO:0051010">
    <property type="term" value="F:microtubule plus-end binding"/>
    <property type="evidence" value="ECO:0007669"/>
    <property type="project" value="InterPro"/>
</dbReference>
<keyword evidence="4" id="KW-0472">Membrane</keyword>
<comment type="caution">
    <text evidence="6">The sequence shown here is derived from an EMBL/GenBank/DDBJ whole genome shotgun (WGS) entry which is preliminary data.</text>
</comment>
<dbReference type="EMBL" id="JAWDEY010000022">
    <property type="protein sequence ID" value="KAK6588785.1"/>
    <property type="molecule type" value="Genomic_DNA"/>
</dbReference>
<evidence type="ECO:0000313" key="7">
    <source>
        <dbReference type="Proteomes" id="UP001311799"/>
    </source>
</evidence>
<protein>
    <recommendedName>
        <fullName evidence="5">TOG domain-containing protein</fullName>
    </recommendedName>
</protein>
<reference evidence="6 7" key="1">
    <citation type="submission" date="2023-10" db="EMBL/GenBank/DDBJ databases">
        <title>Comparative genomics analysis reveals potential genetic determinants of host preference in Cryptosporidium xiaoi.</title>
        <authorList>
            <person name="Xiao L."/>
            <person name="Li J."/>
        </authorList>
    </citation>
    <scope>NUCLEOTIDE SEQUENCE [LARGE SCALE GENOMIC DNA]</scope>
    <source>
        <strain evidence="6 7">52996</strain>
    </source>
</reference>
<proteinExistence type="predicted"/>
<keyword evidence="7" id="KW-1185">Reference proteome</keyword>
<dbReference type="Pfam" id="PF21041">
    <property type="entry name" value="XMAP215_CLASP_TOG"/>
    <property type="match status" value="1"/>
</dbReference>
<sequence>MKLFNENQLDLSEYSSTNEGVFNGLDLSSLSINELICRSEWQIRVYGYKRLINEIDSIESVSDFETVFIENVMNDKNISAQNIGLQAISKFIDKNGQKILNLEKLWGESISNTLIRKTLYNPKTSLSSTNLAFSFFEQFTILVKGDFSKIDHFWEGMVGFINNNKKSKGVVTRQIFGVVKLFLGFIHNYGVEFLPFLLFCKTTASLLSECTDISLKDTVYDIISICVVKKNIIDLISNLVTPSQLKEIQKRVSDTNNCPIPLRIEFINNINKNYSLDISTTNQNVFLDNNDVFNCIEPVDVIKLLPINWLETISDREIKWSERKIILDRFSNLCETHKKLAICHLDSKNNHSINKKNNLPSISDYQNILNILQRIIKCEGNTALILSVLKLSSNLVKSLREKLTTIIRPLTTQVSTKLKDQNKIVCSEAINFIINVLKYSLTLDQIFEDLLINGFKEKVASAKCSAISICICLIDNVINKSESLERHYKGFKLILNALSSLFDDPSVKVRSLASTILVKLNNGCFGSEINSCVSKIMVGLNHAKLKLVKDTEKKMGLSSDNIREYFVISQTTNSTNNNFTTVEEAETSITEMNMEQQTKIKRSTVARIKSESNDKLGGAVKLTNRNEDVLPQFLKAKTGNIRLSNDLVILGNDTTENNSNSLNIIETPKMESLPRILHSVSSSNEKKTNFFEKLSDKSNFASGSVKNASFSQECVYVDKKNSDYFILITPDSEITLQSLEVNGKSLTLCIKPYISDILIKDMFGSDIVLINYSIDFWVNYINHISSSKNKEFHFTYFLLNWTLNNVNEGYILNYYPLIVALINVIIQKETVFVKIYSSNIVYLICYILISIIYKDLIHFEKYSLLFQNELECYERLIALLIEKKAIYYDYSSEFVEKLEILQYNVHSPLLINTIIVSLLEFPYCFEKNINLITSKLCSINDPFLLLKSFGILNIYYILLIYEKSDNTRKSSLSNIISHASGYLGPLFWNEVVKELPKIRVENYLIKCDNIEKQKKVLYDLLIITALEHETIFNYNIIGSTGNGKDIGLFTKSELNLKLVNRIFINLNLICNKVDCILIQSEEIYSLLETEQDINLLLTQHFYYFSQLLVHIYFSLYNKLGNFFKNDYDLELNNLSNIFLKIVIHLDKLSNTFQKIIVKDGFPIKTMMMNTLFIMSNYYSWKEELESEPDKLKLVSSLNNIMGVNIISAFQSYLPKFAKIIVDVIIFGIKQNNHTIFDNDLLCRLLPKVLRRIKVSIANNEFNVAKHIESIIYCLDNVINQGNQVSLERVNPVIDFSLDYILTLQESDIQINMNDFMELGLMEKVESIDSELFAGKISKVKSILSNKNNH</sequence>
<dbReference type="InterPro" id="IPR011989">
    <property type="entry name" value="ARM-like"/>
</dbReference>
<evidence type="ECO:0000256" key="3">
    <source>
        <dbReference type="ARBA" id="ARBA00023212"/>
    </source>
</evidence>
<keyword evidence="3" id="KW-0206">Cytoskeleton</keyword>
<keyword evidence="4" id="KW-1133">Transmembrane helix</keyword>
<accession>A0AAV9XZ41</accession>
<evidence type="ECO:0000256" key="4">
    <source>
        <dbReference type="SAM" id="Phobius"/>
    </source>
</evidence>
<evidence type="ECO:0000256" key="1">
    <source>
        <dbReference type="ARBA" id="ARBA00004245"/>
    </source>
</evidence>
<dbReference type="InterPro" id="IPR034085">
    <property type="entry name" value="TOG"/>
</dbReference>
<organism evidence="6 7">
    <name type="scientific">Cryptosporidium xiaoi</name>
    <dbReference type="NCBI Taxonomy" id="659607"/>
    <lineage>
        <taxon>Eukaryota</taxon>
        <taxon>Sar</taxon>
        <taxon>Alveolata</taxon>
        <taxon>Apicomplexa</taxon>
        <taxon>Conoidasida</taxon>
        <taxon>Coccidia</taxon>
        <taxon>Eucoccidiorida</taxon>
        <taxon>Eimeriorina</taxon>
        <taxon>Cryptosporidiidae</taxon>
        <taxon>Cryptosporidium</taxon>
    </lineage>
</organism>
<evidence type="ECO:0000256" key="2">
    <source>
        <dbReference type="ARBA" id="ARBA00022490"/>
    </source>
</evidence>
<keyword evidence="2" id="KW-0963">Cytoplasm</keyword>
<dbReference type="GO" id="GO:0030951">
    <property type="term" value="P:establishment or maintenance of microtubule cytoskeleton polarity"/>
    <property type="evidence" value="ECO:0007669"/>
    <property type="project" value="InterPro"/>
</dbReference>
<dbReference type="GO" id="GO:0061863">
    <property type="term" value="F:microtubule plus end polymerase"/>
    <property type="evidence" value="ECO:0007669"/>
    <property type="project" value="InterPro"/>
</dbReference>
<evidence type="ECO:0000313" key="6">
    <source>
        <dbReference type="EMBL" id="KAK6588785.1"/>
    </source>
</evidence>
<dbReference type="SUPFAM" id="SSF48371">
    <property type="entry name" value="ARM repeat"/>
    <property type="match status" value="1"/>
</dbReference>
<dbReference type="GO" id="GO:0046785">
    <property type="term" value="P:microtubule polymerization"/>
    <property type="evidence" value="ECO:0007669"/>
    <property type="project" value="InterPro"/>
</dbReference>
<keyword evidence="4" id="KW-0812">Transmembrane</keyword>
<dbReference type="Proteomes" id="UP001311799">
    <property type="component" value="Unassembled WGS sequence"/>
</dbReference>